<dbReference type="SMART" id="SM00387">
    <property type="entry name" value="HATPase_c"/>
    <property type="match status" value="1"/>
</dbReference>
<dbReference type="CDD" id="cd00130">
    <property type="entry name" value="PAS"/>
    <property type="match status" value="1"/>
</dbReference>
<dbReference type="SUPFAM" id="SSF55874">
    <property type="entry name" value="ATPase domain of HSP90 chaperone/DNA topoisomerase II/histidine kinase"/>
    <property type="match status" value="1"/>
</dbReference>
<dbReference type="Gene3D" id="3.30.565.10">
    <property type="entry name" value="Histidine kinase-like ATPase, C-terminal domain"/>
    <property type="match status" value="1"/>
</dbReference>
<dbReference type="SMART" id="SM00448">
    <property type="entry name" value="REC"/>
    <property type="match status" value="1"/>
</dbReference>
<keyword evidence="8" id="KW-0175">Coiled coil</keyword>
<keyword evidence="12" id="KW-0489">Methyltransferase</keyword>
<dbReference type="PROSITE" id="PS50109">
    <property type="entry name" value="HIS_KIN"/>
    <property type="match status" value="1"/>
</dbReference>
<evidence type="ECO:0000259" key="10">
    <source>
        <dbReference type="PROSITE" id="PS50110"/>
    </source>
</evidence>
<evidence type="ECO:0000256" key="8">
    <source>
        <dbReference type="SAM" id="Coils"/>
    </source>
</evidence>
<feature type="domain" description="Histidine kinase" evidence="9">
    <location>
        <begin position="164"/>
        <end position="382"/>
    </location>
</feature>
<dbReference type="InterPro" id="IPR036097">
    <property type="entry name" value="HisK_dim/P_sf"/>
</dbReference>
<evidence type="ECO:0000313" key="13">
    <source>
        <dbReference type="Proteomes" id="UP000194546"/>
    </source>
</evidence>
<reference evidence="12 13" key="1">
    <citation type="submission" date="2017-03" db="EMBL/GenBank/DDBJ databases">
        <title>Genome analysis of strain PAMC 26510.</title>
        <authorList>
            <person name="Oh H.-M."/>
            <person name="Yang J.-A."/>
        </authorList>
    </citation>
    <scope>NUCLEOTIDE SEQUENCE [LARGE SCALE GENOMIC DNA]</scope>
    <source>
        <strain evidence="12 13">PAMC 26510</strain>
    </source>
</reference>
<dbReference type="InterPro" id="IPR005467">
    <property type="entry name" value="His_kinase_dom"/>
</dbReference>
<dbReference type="SUPFAM" id="SSF47384">
    <property type="entry name" value="Homodimeric domain of signal transducing histidine kinase"/>
    <property type="match status" value="1"/>
</dbReference>
<dbReference type="Pfam" id="PF00512">
    <property type="entry name" value="HisKA"/>
    <property type="match status" value="1"/>
</dbReference>
<evidence type="ECO:0000256" key="6">
    <source>
        <dbReference type="ARBA" id="ARBA00022777"/>
    </source>
</evidence>
<dbReference type="AlphaFoldDB" id="A0A242ME61"/>
<dbReference type="GO" id="GO:0032259">
    <property type="term" value="P:methylation"/>
    <property type="evidence" value="ECO:0007669"/>
    <property type="project" value="UniProtKB-KW"/>
</dbReference>
<dbReference type="InterPro" id="IPR035965">
    <property type="entry name" value="PAS-like_dom_sf"/>
</dbReference>
<dbReference type="InterPro" id="IPR001789">
    <property type="entry name" value="Sig_transdc_resp-reg_receiver"/>
</dbReference>
<comment type="subcellular location">
    <subcellularLocation>
        <location evidence="2">Cell inner membrane</location>
        <topology evidence="2">Multi-pass membrane protein</topology>
    </subcellularLocation>
</comment>
<dbReference type="PANTHER" id="PTHR43547">
    <property type="entry name" value="TWO-COMPONENT HISTIDINE KINASE"/>
    <property type="match status" value="1"/>
</dbReference>
<dbReference type="InterPro" id="IPR036890">
    <property type="entry name" value="HATPase_C_sf"/>
</dbReference>
<dbReference type="PRINTS" id="PR00344">
    <property type="entry name" value="BCTRLSENSOR"/>
</dbReference>
<keyword evidence="5 12" id="KW-0808">Transferase</keyword>
<dbReference type="SUPFAM" id="SSF52172">
    <property type="entry name" value="CheY-like"/>
    <property type="match status" value="1"/>
</dbReference>
<organism evidence="12 13">
    <name type="scientific">Caballeronia sordidicola</name>
    <name type="common">Burkholderia sordidicola</name>
    <dbReference type="NCBI Taxonomy" id="196367"/>
    <lineage>
        <taxon>Bacteria</taxon>
        <taxon>Pseudomonadati</taxon>
        <taxon>Pseudomonadota</taxon>
        <taxon>Betaproteobacteria</taxon>
        <taxon>Burkholderiales</taxon>
        <taxon>Burkholderiaceae</taxon>
        <taxon>Caballeronia</taxon>
    </lineage>
</organism>
<evidence type="ECO:0000313" key="12">
    <source>
        <dbReference type="EMBL" id="OTP69593.1"/>
    </source>
</evidence>
<dbReference type="FunFam" id="3.30.565.10:FF:000006">
    <property type="entry name" value="Sensor histidine kinase WalK"/>
    <property type="match status" value="1"/>
</dbReference>
<dbReference type="Pfam" id="PF13426">
    <property type="entry name" value="PAS_9"/>
    <property type="match status" value="1"/>
</dbReference>
<dbReference type="PANTHER" id="PTHR43547:SF2">
    <property type="entry name" value="HYBRID SIGNAL TRANSDUCTION HISTIDINE KINASE C"/>
    <property type="match status" value="1"/>
</dbReference>
<accession>A0A242ME61</accession>
<keyword evidence="4 7" id="KW-0597">Phosphoprotein</keyword>
<dbReference type="EC" id="2.7.13.3" evidence="3"/>
<dbReference type="Pfam" id="PF02518">
    <property type="entry name" value="HATPase_c"/>
    <property type="match status" value="1"/>
</dbReference>
<dbReference type="Gene3D" id="3.30.450.20">
    <property type="entry name" value="PAS domain"/>
    <property type="match status" value="1"/>
</dbReference>
<keyword evidence="6" id="KW-0418">Kinase</keyword>
<dbReference type="InterPro" id="IPR004358">
    <property type="entry name" value="Sig_transdc_His_kin-like_C"/>
</dbReference>
<dbReference type="SMART" id="SM00388">
    <property type="entry name" value="HisKA"/>
    <property type="match status" value="1"/>
</dbReference>
<dbReference type="GO" id="GO:0005886">
    <property type="term" value="C:plasma membrane"/>
    <property type="evidence" value="ECO:0007669"/>
    <property type="project" value="UniProtKB-SubCell"/>
</dbReference>
<dbReference type="InterPro" id="IPR011006">
    <property type="entry name" value="CheY-like_superfamily"/>
</dbReference>
<dbReference type="CDD" id="cd17580">
    <property type="entry name" value="REC_2_DhkD-like"/>
    <property type="match status" value="1"/>
</dbReference>
<dbReference type="NCBIfam" id="TIGR00229">
    <property type="entry name" value="sensory_box"/>
    <property type="match status" value="1"/>
</dbReference>
<evidence type="ECO:0000256" key="2">
    <source>
        <dbReference type="ARBA" id="ARBA00004429"/>
    </source>
</evidence>
<dbReference type="SUPFAM" id="SSF55785">
    <property type="entry name" value="PYP-like sensor domain (PAS domain)"/>
    <property type="match status" value="1"/>
</dbReference>
<evidence type="ECO:0000259" key="11">
    <source>
        <dbReference type="PROSITE" id="PS50112"/>
    </source>
</evidence>
<evidence type="ECO:0000256" key="1">
    <source>
        <dbReference type="ARBA" id="ARBA00000085"/>
    </source>
</evidence>
<dbReference type="InterPro" id="IPR003661">
    <property type="entry name" value="HisK_dim/P_dom"/>
</dbReference>
<feature type="domain" description="PAS" evidence="11">
    <location>
        <begin position="7"/>
        <end position="59"/>
    </location>
</feature>
<sequence length="524" mass="58265">MAHQKRLLPTISETLDRAPCGLFTTTKDGTIVRANETFCRWIGYREAELVGLRRIQDLLTVGGRLLFEAHVAPLLQFRNSVAEVKVDIVSRVGPVVPILFNVSRTQFDGEDIDEFAVLVVAERHQYELELLGARRNAEQALEARSEAENALREVNRRKDEFLATLAHELRNPLAPMRNVLEMLSLKELVDPQIIWGREVFERQVRHMTRLVDDLLEMSRITQGKLELRRENIDLVSVLTGAVENSRPLVLAASHELTIAIPGEPVMLDADPTRLSQMIQNLLDNAAKFTPPGGKIWLSANREGADVAIRIRDSGIGIPQGSLETVFEMFSQLENAIDRTQGGLGIGLALVRALARLHGGSVAARSDGIGKGSEFVIRLPVSEEERIVASKPRRLPPASGRGRSVLIVDDNEDAAISLSMVLEMEGHRVHVAFDGTSGFEAAQDNRPEVIILDIGLPDTNGYEVARRIRKEPWGVHVDLIALTGWGQEKDRQDAQAAGFDHHFTKPADLERLARLLNKEQGEETW</sequence>
<comment type="catalytic activity">
    <reaction evidence="1">
        <text>ATP + protein L-histidine = ADP + protein N-phospho-L-histidine.</text>
        <dbReference type="EC" id="2.7.13.3"/>
    </reaction>
</comment>
<feature type="modified residue" description="4-aspartylphosphate" evidence="7">
    <location>
        <position position="452"/>
    </location>
</feature>
<proteinExistence type="predicted"/>
<dbReference type="SMART" id="SM00091">
    <property type="entry name" value="PAS"/>
    <property type="match status" value="1"/>
</dbReference>
<dbReference type="CDD" id="cd00082">
    <property type="entry name" value="HisKA"/>
    <property type="match status" value="1"/>
</dbReference>
<dbReference type="Gene3D" id="3.40.50.2300">
    <property type="match status" value="1"/>
</dbReference>
<name>A0A242ME61_CABSO</name>
<evidence type="ECO:0000256" key="7">
    <source>
        <dbReference type="PROSITE-ProRule" id="PRU00169"/>
    </source>
</evidence>
<dbReference type="Pfam" id="PF00072">
    <property type="entry name" value="Response_reg"/>
    <property type="match status" value="1"/>
</dbReference>
<dbReference type="GO" id="GO:0008168">
    <property type="term" value="F:methyltransferase activity"/>
    <property type="evidence" value="ECO:0007669"/>
    <property type="project" value="UniProtKB-KW"/>
</dbReference>
<dbReference type="Gene3D" id="1.10.287.130">
    <property type="match status" value="1"/>
</dbReference>
<protein>
    <recommendedName>
        <fullName evidence="3">histidine kinase</fullName>
        <ecNumber evidence="3">2.7.13.3</ecNumber>
    </recommendedName>
</protein>
<dbReference type="CDD" id="cd00075">
    <property type="entry name" value="HATPase"/>
    <property type="match status" value="1"/>
</dbReference>
<evidence type="ECO:0000259" key="9">
    <source>
        <dbReference type="PROSITE" id="PS50109"/>
    </source>
</evidence>
<gene>
    <name evidence="12" type="ORF">PAMC26510_26455</name>
</gene>
<dbReference type="InterPro" id="IPR000014">
    <property type="entry name" value="PAS"/>
</dbReference>
<feature type="coiled-coil region" evidence="8">
    <location>
        <begin position="123"/>
        <end position="164"/>
    </location>
</feature>
<dbReference type="PROSITE" id="PS50112">
    <property type="entry name" value="PAS"/>
    <property type="match status" value="1"/>
</dbReference>
<dbReference type="InterPro" id="IPR003594">
    <property type="entry name" value="HATPase_dom"/>
</dbReference>
<evidence type="ECO:0000256" key="4">
    <source>
        <dbReference type="ARBA" id="ARBA00022553"/>
    </source>
</evidence>
<comment type="caution">
    <text evidence="12">The sequence shown here is derived from an EMBL/GenBank/DDBJ whole genome shotgun (WGS) entry which is preliminary data.</text>
</comment>
<dbReference type="Proteomes" id="UP000194546">
    <property type="component" value="Unassembled WGS sequence"/>
</dbReference>
<dbReference type="GO" id="GO:0000155">
    <property type="term" value="F:phosphorelay sensor kinase activity"/>
    <property type="evidence" value="ECO:0007669"/>
    <property type="project" value="InterPro"/>
</dbReference>
<evidence type="ECO:0000256" key="5">
    <source>
        <dbReference type="ARBA" id="ARBA00022679"/>
    </source>
</evidence>
<feature type="domain" description="Response regulatory" evidence="10">
    <location>
        <begin position="403"/>
        <end position="519"/>
    </location>
</feature>
<dbReference type="PROSITE" id="PS50110">
    <property type="entry name" value="RESPONSE_REGULATORY"/>
    <property type="match status" value="1"/>
</dbReference>
<dbReference type="EMBL" id="NBTY01000148">
    <property type="protein sequence ID" value="OTP69593.1"/>
    <property type="molecule type" value="Genomic_DNA"/>
</dbReference>
<evidence type="ECO:0000256" key="3">
    <source>
        <dbReference type="ARBA" id="ARBA00012438"/>
    </source>
</evidence>